<comment type="caution">
    <text evidence="2">The sequence shown here is derived from an EMBL/GenBank/DDBJ whole genome shotgun (WGS) entry which is preliminary data.</text>
</comment>
<reference evidence="3" key="1">
    <citation type="submission" date="2017-03" db="EMBL/GenBank/DDBJ databases">
        <title>Phytopthora megakarya and P. palmivora, two closely related causual agents of cacao black pod achieved similar genome size and gene model numbers by different mechanisms.</title>
        <authorList>
            <person name="Ali S."/>
            <person name="Shao J."/>
            <person name="Larry D.J."/>
            <person name="Kronmiller B."/>
            <person name="Shen D."/>
            <person name="Strem M.D."/>
            <person name="Melnick R.L."/>
            <person name="Guiltinan M.J."/>
            <person name="Tyler B.M."/>
            <person name="Meinhardt L.W."/>
            <person name="Bailey B.A."/>
        </authorList>
    </citation>
    <scope>NUCLEOTIDE SEQUENCE [LARGE SCALE GENOMIC DNA]</scope>
    <source>
        <strain evidence="3">zdho120</strain>
    </source>
</reference>
<evidence type="ECO:0000313" key="3">
    <source>
        <dbReference type="Proteomes" id="UP000198211"/>
    </source>
</evidence>
<organism evidence="2 3">
    <name type="scientific">Phytophthora megakarya</name>
    <dbReference type="NCBI Taxonomy" id="4795"/>
    <lineage>
        <taxon>Eukaryota</taxon>
        <taxon>Sar</taxon>
        <taxon>Stramenopiles</taxon>
        <taxon>Oomycota</taxon>
        <taxon>Peronosporomycetes</taxon>
        <taxon>Peronosporales</taxon>
        <taxon>Peronosporaceae</taxon>
        <taxon>Phytophthora</taxon>
    </lineage>
</organism>
<dbReference type="AlphaFoldDB" id="A0A225W298"/>
<evidence type="ECO:0000313" key="2">
    <source>
        <dbReference type="EMBL" id="OWZ11328.1"/>
    </source>
</evidence>
<sequence>MDKQPSKPPPVGDLLGQIEELLQVKAAFNANSLPPAARKASLIGFWRQIHAIIAVNPASVGLKTLDEIAEALINEDEEGAKAFFDGLTTLLPDPARQQSGGVPVDHEVFPDTPKRSRSPSHTEQQGGVLVPKAGSHAIKKLKVDFGLSSGNKTTTVSSTKETEKLPVPKKKKATPTRQSDKFLPDKKRKKKATNSADQTSAEETAAELTEALQTKEEEDPDAKVLREKLAIVKKDLDDGKGVDLVKNAYPWSKQYLCSLPSLLELTDVLNLEDKPMNGPEYRQSDLALAFVLWDVTSTQQVPSHWSGDITKGVWLKLTQSERIRDLPIKIEREVVSGTYESPTVTPYDESESKVEGLTPFKNFNGSYTAQPPLNKIAPWVDKRDEVITLDEEAEVEDGEVEGDEVSEEDAPTGVSTRSGRGHLFMRPSRADSAKSKSK</sequence>
<gene>
    <name evidence="2" type="ORF">PHMEG_00015658</name>
</gene>
<accession>A0A225W298</accession>
<feature type="compositionally biased region" description="Basic and acidic residues" evidence="1">
    <location>
        <begin position="104"/>
        <end position="114"/>
    </location>
</feature>
<feature type="region of interest" description="Disordered" evidence="1">
    <location>
        <begin position="149"/>
        <end position="203"/>
    </location>
</feature>
<feature type="compositionally biased region" description="Acidic residues" evidence="1">
    <location>
        <begin position="391"/>
        <end position="410"/>
    </location>
</feature>
<evidence type="ECO:0000256" key="1">
    <source>
        <dbReference type="SAM" id="MobiDB-lite"/>
    </source>
</evidence>
<protein>
    <submittedName>
        <fullName evidence="2">Uncharacterized protein</fullName>
    </submittedName>
</protein>
<feature type="compositionally biased region" description="Basic and acidic residues" evidence="1">
    <location>
        <begin position="428"/>
        <end position="438"/>
    </location>
</feature>
<dbReference type="EMBL" id="NBNE01002155">
    <property type="protein sequence ID" value="OWZ11328.1"/>
    <property type="molecule type" value="Genomic_DNA"/>
</dbReference>
<dbReference type="OrthoDB" id="121465at2759"/>
<name>A0A225W298_9STRA</name>
<dbReference type="Proteomes" id="UP000198211">
    <property type="component" value="Unassembled WGS sequence"/>
</dbReference>
<keyword evidence="3" id="KW-1185">Reference proteome</keyword>
<proteinExistence type="predicted"/>
<feature type="region of interest" description="Disordered" evidence="1">
    <location>
        <begin position="391"/>
        <end position="438"/>
    </location>
</feature>
<feature type="region of interest" description="Disordered" evidence="1">
    <location>
        <begin position="94"/>
        <end position="133"/>
    </location>
</feature>